<dbReference type="InterPro" id="IPR036402">
    <property type="entry name" value="EF-Ts_dimer_sf"/>
</dbReference>
<dbReference type="EMBL" id="CP157893">
    <property type="protein sequence ID" value="XBT18184.1"/>
    <property type="molecule type" value="Genomic_DNA"/>
</dbReference>
<accession>A0AAU7QR62</accession>
<dbReference type="Gene3D" id="3.30.479.20">
    <property type="entry name" value="Elongation factor Ts, dimerisation domain"/>
    <property type="match status" value="1"/>
</dbReference>
<gene>
    <name evidence="1" type="ORF">ABNO52_01110</name>
</gene>
<evidence type="ECO:0000313" key="1">
    <source>
        <dbReference type="EMBL" id="XBT18184.1"/>
    </source>
</evidence>
<dbReference type="SUPFAM" id="SSF54713">
    <property type="entry name" value="Elongation factor Ts (EF-Ts), dimerisation domain"/>
    <property type="match status" value="1"/>
</dbReference>
<protein>
    <submittedName>
        <fullName evidence="1">Uncharacterized protein</fullName>
    </submittedName>
</protein>
<proteinExistence type="predicted"/>
<organism evidence="1">
    <name type="scientific">Candidatus Shikimatogenerans sp. Tser</name>
    <dbReference type="NCBI Taxonomy" id="3158568"/>
    <lineage>
        <taxon>Bacteria</taxon>
        <taxon>Pseudomonadati</taxon>
        <taxon>Bacteroidota</taxon>
        <taxon>Flavobacteriia</taxon>
        <taxon>Flavobacteriales</taxon>
        <taxon>Candidatus Shikimatogenerans</taxon>
    </lineage>
</organism>
<dbReference type="AlphaFoldDB" id="A0AAU7QR62"/>
<name>A0AAU7QR62_9FLAO</name>
<reference evidence="1" key="1">
    <citation type="submission" date="2024-06" db="EMBL/GenBank/DDBJ databases">
        <title>Diversity, functionality, and evolutionary history of bacterial symbionts in false click beetles (Coleoptera, Throscidae).</title>
        <authorList>
            <person name="Wierz J.C."/>
            <person name="Malm H."/>
            <person name="Kaltenpoth M."/>
            <person name="Engl T."/>
        </authorList>
    </citation>
    <scope>NUCLEOTIDE SEQUENCE</scope>
    <source>
        <strain evidence="1">Tser</strain>
    </source>
</reference>
<sequence>MNKKRKLIYSYIRRSRLLLYSLSSKKNLTITNALLREFIYSYLENIVNSKNLIELNNKFFVKKYNLYKMNFFNEKYKVYINVNKFNYSINKKFLTSYVYNHFNFQKSIILSMFFPFRGIRNYYTMRNIGMHIGAFNPNFLDIKVHADIYNKEYLKDKILLYQKFLRDLRISVYEYLFYVNPYIKIINYIHYKI</sequence>